<comment type="subcellular location">
    <subcellularLocation>
        <location evidence="1 14">Cell membrane</location>
        <topology evidence="1 14">Multi-pass membrane protein</topology>
    </subcellularLocation>
</comment>
<evidence type="ECO:0000313" key="19">
    <source>
        <dbReference type="Proteomes" id="UP000791080"/>
    </source>
</evidence>
<dbReference type="PANTHER" id="PTHR39188">
    <property type="entry name" value="MEMBRANE-ASSOCIATED ZINC METALLOPROTEASE M50B"/>
    <property type="match status" value="1"/>
</dbReference>
<evidence type="ECO:0000259" key="17">
    <source>
        <dbReference type="Pfam" id="PF02163"/>
    </source>
</evidence>
<evidence type="ECO:0000256" key="3">
    <source>
        <dbReference type="ARBA" id="ARBA00022475"/>
    </source>
</evidence>
<evidence type="ECO:0000256" key="6">
    <source>
        <dbReference type="ARBA" id="ARBA00022723"/>
    </source>
</evidence>
<keyword evidence="13 14" id="KW-0472">Membrane</keyword>
<dbReference type="EMBL" id="AUBJ02000001">
    <property type="protein sequence ID" value="MCP2331105.1"/>
    <property type="molecule type" value="Genomic_DNA"/>
</dbReference>
<dbReference type="SUPFAM" id="SSF54631">
    <property type="entry name" value="CBS-domain pair"/>
    <property type="match status" value="1"/>
</dbReference>
<keyword evidence="3 14" id="KW-1003">Cell membrane</keyword>
<gene>
    <name evidence="18" type="ORF">G443_001375</name>
</gene>
<name>A0ABT1JF25_ACTCY</name>
<keyword evidence="9 14" id="KW-0862">Zinc</keyword>
<feature type="transmembrane region" description="Helical" evidence="14">
    <location>
        <begin position="109"/>
        <end position="130"/>
    </location>
</feature>
<dbReference type="Gene3D" id="3.10.580.10">
    <property type="entry name" value="CBS-domain"/>
    <property type="match status" value="1"/>
</dbReference>
<evidence type="ECO:0000256" key="8">
    <source>
        <dbReference type="ARBA" id="ARBA00022801"/>
    </source>
</evidence>
<keyword evidence="5 14" id="KW-0812">Transmembrane</keyword>
<organism evidence="18 19">
    <name type="scientific">Actinoalloteichus caeruleus DSM 43889</name>
    <dbReference type="NCBI Taxonomy" id="1120930"/>
    <lineage>
        <taxon>Bacteria</taxon>
        <taxon>Bacillati</taxon>
        <taxon>Actinomycetota</taxon>
        <taxon>Actinomycetes</taxon>
        <taxon>Pseudonocardiales</taxon>
        <taxon>Pseudonocardiaceae</taxon>
        <taxon>Actinoalloteichus</taxon>
        <taxon>Actinoalloteichus cyanogriseus</taxon>
    </lineage>
</organism>
<keyword evidence="8 14" id="KW-0378">Hydrolase</keyword>
<keyword evidence="10 14" id="KW-1133">Transmembrane helix</keyword>
<evidence type="ECO:0000256" key="5">
    <source>
        <dbReference type="ARBA" id="ARBA00022692"/>
    </source>
</evidence>
<evidence type="ECO:0000256" key="13">
    <source>
        <dbReference type="ARBA" id="ARBA00023136"/>
    </source>
</evidence>
<evidence type="ECO:0000256" key="15">
    <source>
        <dbReference type="SAM" id="MobiDB-lite"/>
    </source>
</evidence>
<dbReference type="GO" id="GO:0008233">
    <property type="term" value="F:peptidase activity"/>
    <property type="evidence" value="ECO:0007669"/>
    <property type="project" value="UniProtKB-KW"/>
</dbReference>
<protein>
    <recommendedName>
        <fullName evidence="14">Zinc metalloprotease</fullName>
    </recommendedName>
</protein>
<proteinExistence type="inferred from homology"/>
<keyword evidence="4 14" id="KW-0645">Protease</keyword>
<dbReference type="InterPro" id="IPR008915">
    <property type="entry name" value="Peptidase_M50"/>
</dbReference>
<reference evidence="18 19" key="1">
    <citation type="submission" date="2013-07" db="EMBL/GenBank/DDBJ databases">
        <authorList>
            <consortium name="DOE Joint Genome Institute"/>
            <person name="Reeve W."/>
            <person name="Huntemann M."/>
            <person name="Han J."/>
            <person name="Chen A."/>
            <person name="Kyrpides N."/>
            <person name="Mavromatis K."/>
            <person name="Markowitz V."/>
            <person name="Palaniappan K."/>
            <person name="Ivanova N."/>
            <person name="Schaumberg A."/>
            <person name="Pati A."/>
            <person name="Liolios K."/>
            <person name="Nordberg H.P."/>
            <person name="Cantor M.N."/>
            <person name="Hua S.X."/>
            <person name="Woyke T."/>
        </authorList>
    </citation>
    <scope>NUCLEOTIDE SEQUENCE [LARGE SCALE GENOMIC DNA]</scope>
    <source>
        <strain evidence="18 19">DSM 43889</strain>
    </source>
</reference>
<feature type="transmembrane region" description="Helical" evidence="14">
    <location>
        <begin position="216"/>
        <end position="233"/>
    </location>
</feature>
<dbReference type="InterPro" id="IPR016483">
    <property type="entry name" value="UCP006404_Pept_M50_CBS"/>
</dbReference>
<feature type="domain" description="CBS" evidence="16">
    <location>
        <begin position="318"/>
        <end position="368"/>
    </location>
</feature>
<feature type="domain" description="Peptidase M50" evidence="17">
    <location>
        <begin position="140"/>
        <end position="198"/>
    </location>
</feature>
<dbReference type="RefSeq" id="WP_026420497.1">
    <property type="nucleotide sequence ID" value="NZ_AUBJ02000001.1"/>
</dbReference>
<feature type="transmembrane region" description="Helical" evidence="14">
    <location>
        <begin position="12"/>
        <end position="34"/>
    </location>
</feature>
<feature type="transmembrane region" description="Helical" evidence="14">
    <location>
        <begin position="186"/>
        <end position="210"/>
    </location>
</feature>
<dbReference type="InterPro" id="IPR046342">
    <property type="entry name" value="CBS_dom_sf"/>
</dbReference>
<reference evidence="18 19" key="2">
    <citation type="submission" date="2022-06" db="EMBL/GenBank/DDBJ databases">
        <title>Genomic Encyclopedia of Type Strains, Phase I: the one thousand microbial genomes (KMG-I) project.</title>
        <authorList>
            <person name="Kyrpides N."/>
        </authorList>
    </citation>
    <scope>NUCLEOTIDE SEQUENCE [LARGE SCALE GENOMIC DNA]</scope>
    <source>
        <strain evidence="18 19">DSM 43889</strain>
    </source>
</reference>
<evidence type="ECO:0000256" key="7">
    <source>
        <dbReference type="ARBA" id="ARBA00022737"/>
    </source>
</evidence>
<keyword evidence="19" id="KW-1185">Reference proteome</keyword>
<sequence length="404" mass="42308">MRTTLRLGRIAGIPVGLHWSVVGIVLLVAIGLAARQLPLLFPGYPVAAYVVAGIGAALLLVLSLLVHELAHAVVARRNGVEVAGITLWLLGGVAQLRGEARDAGAEARIAAVGPAASALLALLFAALASATAQFGAAALVAIVFVYLALLNAALAVFNLLPAAPLDGGRVLRAALWRWRGDRWRAAIWSAYAGRVLGLLLIGLGIAQLLFRGTNGLWWVLLGWFITAVAGAEAQQARVGAALADVPVRDVMRHPVPSAGPDTTLHGFLRDGLPTDPPPPAVVLLDPDGHVTGLLTPNRIRSVPEDARGTARLGELAVPADQLIRVRVEESLATVVPRLGDQRHAWILVEDAAGPVGVLTTSDVAEAVADRRLGAATFPVRVEGTGRRPSTPPSGWWFPGQRPPD</sequence>
<evidence type="ECO:0000256" key="12">
    <source>
        <dbReference type="ARBA" id="ARBA00023122"/>
    </source>
</evidence>
<comment type="cofactor">
    <cofactor evidence="14">
        <name>Zn(2+)</name>
        <dbReference type="ChEBI" id="CHEBI:29105"/>
    </cofactor>
    <text evidence="14">Binds 1 zinc ion per subunit.</text>
</comment>
<dbReference type="Proteomes" id="UP000791080">
    <property type="component" value="Unassembled WGS sequence"/>
</dbReference>
<keyword evidence="6 14" id="KW-0479">Metal-binding</keyword>
<dbReference type="PANTHER" id="PTHR39188:SF3">
    <property type="entry name" value="STAGE IV SPORULATION PROTEIN FB"/>
    <property type="match status" value="1"/>
</dbReference>
<evidence type="ECO:0000256" key="11">
    <source>
        <dbReference type="ARBA" id="ARBA00023049"/>
    </source>
</evidence>
<dbReference type="PIRSF" id="PIRSF006404">
    <property type="entry name" value="UCP006404_Pept_M50_CBS"/>
    <property type="match status" value="1"/>
</dbReference>
<evidence type="ECO:0000256" key="4">
    <source>
        <dbReference type="ARBA" id="ARBA00022670"/>
    </source>
</evidence>
<dbReference type="InterPro" id="IPR000644">
    <property type="entry name" value="CBS_dom"/>
</dbReference>
<feature type="domain" description="Peptidase M50" evidence="17">
    <location>
        <begin position="56"/>
        <end position="128"/>
    </location>
</feature>
<evidence type="ECO:0000256" key="2">
    <source>
        <dbReference type="ARBA" id="ARBA00007931"/>
    </source>
</evidence>
<evidence type="ECO:0000313" key="18">
    <source>
        <dbReference type="EMBL" id="MCP2331105.1"/>
    </source>
</evidence>
<evidence type="ECO:0000259" key="16">
    <source>
        <dbReference type="Pfam" id="PF00571"/>
    </source>
</evidence>
<evidence type="ECO:0000256" key="9">
    <source>
        <dbReference type="ARBA" id="ARBA00022833"/>
    </source>
</evidence>
<dbReference type="GO" id="GO:0006508">
    <property type="term" value="P:proteolysis"/>
    <property type="evidence" value="ECO:0007669"/>
    <property type="project" value="UniProtKB-KW"/>
</dbReference>
<evidence type="ECO:0000256" key="1">
    <source>
        <dbReference type="ARBA" id="ARBA00004651"/>
    </source>
</evidence>
<comment type="similarity">
    <text evidence="2 14">Belongs to the peptidase M50B family.</text>
</comment>
<keyword evidence="11 14" id="KW-0482">Metalloprotease</keyword>
<comment type="caution">
    <text evidence="18">The sequence shown here is derived from an EMBL/GenBank/DDBJ whole genome shotgun (WGS) entry which is preliminary data.</text>
</comment>
<evidence type="ECO:0000256" key="10">
    <source>
        <dbReference type="ARBA" id="ARBA00022989"/>
    </source>
</evidence>
<keyword evidence="12" id="KW-0129">CBS domain</keyword>
<feature type="transmembrane region" description="Helical" evidence="14">
    <location>
        <begin position="46"/>
        <end position="67"/>
    </location>
</feature>
<feature type="region of interest" description="Disordered" evidence="15">
    <location>
        <begin position="381"/>
        <end position="404"/>
    </location>
</feature>
<feature type="transmembrane region" description="Helical" evidence="14">
    <location>
        <begin position="136"/>
        <end position="165"/>
    </location>
</feature>
<accession>A0ABT1JF25</accession>
<dbReference type="Pfam" id="PF02163">
    <property type="entry name" value="Peptidase_M50"/>
    <property type="match status" value="2"/>
</dbReference>
<keyword evidence="7" id="KW-0677">Repeat</keyword>
<dbReference type="Pfam" id="PF00571">
    <property type="entry name" value="CBS"/>
    <property type="match status" value="1"/>
</dbReference>
<evidence type="ECO:0000256" key="14">
    <source>
        <dbReference type="PIRNR" id="PIRNR006404"/>
    </source>
</evidence>